<protein>
    <recommendedName>
        <fullName evidence="3">Protein kinase domain-containing protein</fullName>
    </recommendedName>
</protein>
<accession>A0A815WHC3</accession>
<reference evidence="1" key="1">
    <citation type="submission" date="2021-02" db="EMBL/GenBank/DDBJ databases">
        <authorList>
            <person name="Nowell W R."/>
        </authorList>
    </citation>
    <scope>NUCLEOTIDE SEQUENCE</scope>
</reference>
<gene>
    <name evidence="1" type="ORF">VCS650_LOCUS44073</name>
</gene>
<dbReference type="InterPro" id="IPR011009">
    <property type="entry name" value="Kinase-like_dom_sf"/>
</dbReference>
<dbReference type="OrthoDB" id="1034557at2759"/>
<dbReference type="AlphaFoldDB" id="A0A815WHC3"/>
<organism evidence="1 2">
    <name type="scientific">Adineta steineri</name>
    <dbReference type="NCBI Taxonomy" id="433720"/>
    <lineage>
        <taxon>Eukaryota</taxon>
        <taxon>Metazoa</taxon>
        <taxon>Spiralia</taxon>
        <taxon>Gnathifera</taxon>
        <taxon>Rotifera</taxon>
        <taxon>Eurotatoria</taxon>
        <taxon>Bdelloidea</taxon>
        <taxon>Adinetida</taxon>
        <taxon>Adinetidae</taxon>
        <taxon>Adineta</taxon>
    </lineage>
</organism>
<dbReference type="EMBL" id="CAJNON010008065">
    <property type="protein sequence ID" value="CAF1543509.1"/>
    <property type="molecule type" value="Genomic_DNA"/>
</dbReference>
<name>A0A815WHC3_9BILA</name>
<evidence type="ECO:0000313" key="2">
    <source>
        <dbReference type="Proteomes" id="UP000663891"/>
    </source>
</evidence>
<comment type="caution">
    <text evidence="1">The sequence shown here is derived from an EMBL/GenBank/DDBJ whole genome shotgun (WGS) entry which is preliminary data.</text>
</comment>
<sequence length="42" mass="4914">DLILKCLEPDPIKQPTARQLLFHPALFEINLIKIIKRYSPQV</sequence>
<proteinExistence type="predicted"/>
<dbReference type="Proteomes" id="UP000663891">
    <property type="component" value="Unassembled WGS sequence"/>
</dbReference>
<evidence type="ECO:0008006" key="3">
    <source>
        <dbReference type="Google" id="ProtNLM"/>
    </source>
</evidence>
<dbReference type="SUPFAM" id="SSF56112">
    <property type="entry name" value="Protein kinase-like (PK-like)"/>
    <property type="match status" value="1"/>
</dbReference>
<feature type="non-terminal residue" evidence="1">
    <location>
        <position position="1"/>
    </location>
</feature>
<evidence type="ECO:0000313" key="1">
    <source>
        <dbReference type="EMBL" id="CAF1543509.1"/>
    </source>
</evidence>